<dbReference type="EMBL" id="MRZU01000003">
    <property type="protein sequence ID" value="OUJ18991.1"/>
    <property type="molecule type" value="Genomic_DNA"/>
</dbReference>
<gene>
    <name evidence="1" type="ORF">AMET1_0642</name>
</gene>
<proteinExistence type="predicted"/>
<accession>A0A1Y3GC04</accession>
<dbReference type="Proteomes" id="UP000195137">
    <property type="component" value="Unassembled WGS sequence"/>
</dbReference>
<dbReference type="AlphaFoldDB" id="A0A1Y3GC04"/>
<reference evidence="1 2" key="1">
    <citation type="submission" date="2016-12" db="EMBL/GenBank/DDBJ databases">
        <title>Discovery of methanogenic haloarchaea.</title>
        <authorList>
            <person name="Sorokin D.Y."/>
            <person name="Makarova K.S."/>
            <person name="Abbas B."/>
            <person name="Ferrer M."/>
            <person name="Golyshin P.N."/>
        </authorList>
    </citation>
    <scope>NUCLEOTIDE SEQUENCE [LARGE SCALE GENOMIC DNA]</scope>
    <source>
        <strain evidence="1">AMET1</strain>
    </source>
</reference>
<protein>
    <submittedName>
        <fullName evidence="1">Uncharacterized protein</fullName>
    </submittedName>
</protein>
<evidence type="ECO:0000313" key="2">
    <source>
        <dbReference type="Proteomes" id="UP000195137"/>
    </source>
</evidence>
<evidence type="ECO:0000313" key="1">
    <source>
        <dbReference type="EMBL" id="OUJ18991.1"/>
    </source>
</evidence>
<keyword evidence="2" id="KW-1185">Reference proteome</keyword>
<comment type="caution">
    <text evidence="1">The sequence shown here is derived from an EMBL/GenBank/DDBJ whole genome shotgun (WGS) entry which is preliminary data.</text>
</comment>
<name>A0A1Y3GC04_9EURY</name>
<organism evidence="1 2">
    <name type="scientific">Methanonatronarchaeum thermophilum</name>
    <dbReference type="NCBI Taxonomy" id="1927129"/>
    <lineage>
        <taxon>Archaea</taxon>
        <taxon>Methanobacteriati</taxon>
        <taxon>Methanobacteriota</taxon>
        <taxon>Methanonatronarchaeia</taxon>
        <taxon>Methanonatronarchaeales</taxon>
        <taxon>Methanonatronarchaeaceae</taxon>
        <taxon>Methanonatronarchaeum</taxon>
    </lineage>
</organism>
<sequence length="37" mass="4484">MSRKRKGTKKSKELEEKLLEEHLDDIKEIEEGRRSEK</sequence>